<keyword evidence="3" id="KW-1185">Reference proteome</keyword>
<evidence type="ECO:0000259" key="1">
    <source>
        <dbReference type="Pfam" id="PF00149"/>
    </source>
</evidence>
<dbReference type="CDD" id="cd00838">
    <property type="entry name" value="MPP_superfamily"/>
    <property type="match status" value="1"/>
</dbReference>
<sequence>MNIAFVGDIHGRVFHLMAILAQWQKVTGRRLDFIVQVGDFGAYPNPDEPLRSSRFVREDPTELDFSKYVRADRSLLDKACRIRSQLGAPIRFIRGNHEDFGYLSSLGDRNANETAADEIDMFRYVRDGTIHDIGGQRIAYLGGIETGTPGDERSLDMEAYGKLMEYGPGAIDILVTHDAPYGVGTNFHGRTQGSALITELIRRMEPAFLFAGHYHQRIGPLPFGRTTYFGLNILLPPRSDPRRTEPTETIQSGSLAVLDTDTMTAEFVTDATILAAVERNFDFLTWA</sequence>
<dbReference type="OrthoDB" id="9787800at2"/>
<organism evidence="2 3">
    <name type="scientific">Paenibacillus ginsengarvi</name>
    <dbReference type="NCBI Taxonomy" id="400777"/>
    <lineage>
        <taxon>Bacteria</taxon>
        <taxon>Bacillati</taxon>
        <taxon>Bacillota</taxon>
        <taxon>Bacilli</taxon>
        <taxon>Bacillales</taxon>
        <taxon>Paenibacillaceae</taxon>
        <taxon>Paenibacillus</taxon>
    </lineage>
</organism>
<reference evidence="2 3" key="1">
    <citation type="journal article" date="2007" name="Int. J. Syst. Evol. Microbiol.">
        <title>Paenibacillus ginsengarvi sp. nov., isolated from soil from ginseng cultivation.</title>
        <authorList>
            <person name="Yoon M.H."/>
            <person name="Ten L.N."/>
            <person name="Im W.T."/>
        </authorList>
    </citation>
    <scope>NUCLEOTIDE SEQUENCE [LARGE SCALE GENOMIC DNA]</scope>
    <source>
        <strain evidence="2 3">KCTC 13059</strain>
    </source>
</reference>
<dbReference type="Pfam" id="PF00149">
    <property type="entry name" value="Metallophos"/>
    <property type="match status" value="1"/>
</dbReference>
<protein>
    <recommendedName>
        <fullName evidence="1">Calcineurin-like phosphoesterase domain-containing protein</fullName>
    </recommendedName>
</protein>
<dbReference type="SUPFAM" id="SSF56300">
    <property type="entry name" value="Metallo-dependent phosphatases"/>
    <property type="match status" value="1"/>
</dbReference>
<dbReference type="Proteomes" id="UP000282311">
    <property type="component" value="Unassembled WGS sequence"/>
</dbReference>
<dbReference type="InterPro" id="IPR004843">
    <property type="entry name" value="Calcineurin-like_PHP"/>
</dbReference>
<evidence type="ECO:0000313" key="3">
    <source>
        <dbReference type="Proteomes" id="UP000282311"/>
    </source>
</evidence>
<comment type="caution">
    <text evidence="2">The sequence shown here is derived from an EMBL/GenBank/DDBJ whole genome shotgun (WGS) entry which is preliminary data.</text>
</comment>
<accession>A0A3B0C4U0</accession>
<name>A0A3B0C4U0_9BACL</name>
<dbReference type="Gene3D" id="3.60.21.10">
    <property type="match status" value="2"/>
</dbReference>
<gene>
    <name evidence="2" type="ORF">D7M11_20865</name>
</gene>
<dbReference type="RefSeq" id="WP_120749194.1">
    <property type="nucleotide sequence ID" value="NZ_RBAH01000016.1"/>
</dbReference>
<dbReference type="GO" id="GO:0016787">
    <property type="term" value="F:hydrolase activity"/>
    <property type="evidence" value="ECO:0007669"/>
    <property type="project" value="InterPro"/>
</dbReference>
<feature type="domain" description="Calcineurin-like phosphoesterase" evidence="1">
    <location>
        <begin position="1"/>
        <end position="216"/>
    </location>
</feature>
<proteinExistence type="predicted"/>
<dbReference type="EMBL" id="RBAH01000016">
    <property type="protein sequence ID" value="RKN79139.1"/>
    <property type="molecule type" value="Genomic_DNA"/>
</dbReference>
<evidence type="ECO:0000313" key="2">
    <source>
        <dbReference type="EMBL" id="RKN79139.1"/>
    </source>
</evidence>
<dbReference type="AlphaFoldDB" id="A0A3B0C4U0"/>
<dbReference type="InterPro" id="IPR029052">
    <property type="entry name" value="Metallo-depent_PP-like"/>
</dbReference>